<accession>A0A4Y9SG66</accession>
<keyword evidence="1" id="KW-0732">Signal</keyword>
<reference evidence="3 4" key="1">
    <citation type="submission" date="2019-03" db="EMBL/GenBank/DDBJ databases">
        <title>Draft Genome Sequence of Massilia arenosa sp. nov., a Novel Massilia Species Isolated from a Sandy-loam Maize Soil.</title>
        <authorList>
            <person name="Raths R."/>
            <person name="Peta V."/>
            <person name="Bucking H."/>
        </authorList>
    </citation>
    <scope>NUCLEOTIDE SEQUENCE [LARGE SCALE GENOMIC DNA]</scope>
    <source>
        <strain evidence="3 4">MC02</strain>
    </source>
</reference>
<dbReference type="InterPro" id="IPR029045">
    <property type="entry name" value="ClpP/crotonase-like_dom_sf"/>
</dbReference>
<keyword evidence="4" id="KW-1185">Reference proteome</keyword>
<evidence type="ECO:0000259" key="2">
    <source>
        <dbReference type="Pfam" id="PF03572"/>
    </source>
</evidence>
<dbReference type="Gene3D" id="3.90.226.10">
    <property type="entry name" value="2-enoyl-CoA Hydratase, Chain A, domain 1"/>
    <property type="match status" value="1"/>
</dbReference>
<feature type="non-terminal residue" evidence="3">
    <location>
        <position position="350"/>
    </location>
</feature>
<feature type="domain" description="Tail specific protease" evidence="2">
    <location>
        <begin position="169"/>
        <end position="324"/>
    </location>
</feature>
<dbReference type="RefSeq" id="WP_135207180.1">
    <property type="nucleotide sequence ID" value="NZ_SPVF01000133.1"/>
</dbReference>
<protein>
    <recommendedName>
        <fullName evidence="2">Tail specific protease domain-containing protein</fullName>
    </recommendedName>
</protein>
<proteinExistence type="predicted"/>
<feature type="chain" id="PRO_5021347256" description="Tail specific protease domain-containing protein" evidence="1">
    <location>
        <begin position="21"/>
        <end position="350"/>
    </location>
</feature>
<feature type="signal peptide" evidence="1">
    <location>
        <begin position="1"/>
        <end position="20"/>
    </location>
</feature>
<evidence type="ECO:0000256" key="1">
    <source>
        <dbReference type="SAM" id="SignalP"/>
    </source>
</evidence>
<dbReference type="SUPFAM" id="SSF52096">
    <property type="entry name" value="ClpP/crotonase"/>
    <property type="match status" value="1"/>
</dbReference>
<dbReference type="Proteomes" id="UP000298438">
    <property type="component" value="Unassembled WGS sequence"/>
</dbReference>
<name>A0A4Y9SG66_9BURK</name>
<comment type="caution">
    <text evidence="3">The sequence shown here is derived from an EMBL/GenBank/DDBJ whole genome shotgun (WGS) entry which is preliminary data.</text>
</comment>
<organism evidence="3 4">
    <name type="scientific">Zemynaea arenosa</name>
    <dbReference type="NCBI Taxonomy" id="2561931"/>
    <lineage>
        <taxon>Bacteria</taxon>
        <taxon>Pseudomonadati</taxon>
        <taxon>Pseudomonadota</taxon>
        <taxon>Betaproteobacteria</taxon>
        <taxon>Burkholderiales</taxon>
        <taxon>Oxalobacteraceae</taxon>
        <taxon>Telluria group</taxon>
        <taxon>Zemynaea</taxon>
    </lineage>
</organism>
<dbReference type="AlphaFoldDB" id="A0A4Y9SG66"/>
<evidence type="ECO:0000313" key="3">
    <source>
        <dbReference type="EMBL" id="TFW20276.1"/>
    </source>
</evidence>
<dbReference type="GO" id="GO:0008236">
    <property type="term" value="F:serine-type peptidase activity"/>
    <property type="evidence" value="ECO:0007669"/>
    <property type="project" value="InterPro"/>
</dbReference>
<dbReference type="InterPro" id="IPR005151">
    <property type="entry name" value="Tail-specific_protease"/>
</dbReference>
<dbReference type="OrthoDB" id="8738998at2"/>
<evidence type="ECO:0000313" key="4">
    <source>
        <dbReference type="Proteomes" id="UP000298438"/>
    </source>
</evidence>
<sequence>MSASKIAVCVCMLASAVVRADEPAFDPTAIAREAIGRVRTMALRTRAVDWPALETRVLAAAIGAKDKIDLLPAFFILLDGLGDGHSFVGVHQSVRTAFKERYGREFDSGRKRRGMTSEFMGRQDPFTRPLAIGPRQATLVVVRSGGGMGGQNTLDYASHLFGAIAAAAPSSCGYVVDVRGNTGGNIWPMLGGVSALLGDEVVQYGIDRDGQRALVFHLRQGAALITREGKETEMLRVPGWRALPGLDQRPVAVLTDDASASSGEGIAIAFHGRPHTRSFGQTTYGSATSNQNFELAGVGLFVTTHEMADRQGTVFPRGVAPDVAAPTGPAATQGDDPVLRAAQAWLASQA</sequence>
<dbReference type="EMBL" id="SPVF01000133">
    <property type="protein sequence ID" value="TFW20276.1"/>
    <property type="molecule type" value="Genomic_DNA"/>
</dbReference>
<dbReference type="Pfam" id="PF03572">
    <property type="entry name" value="Peptidase_S41"/>
    <property type="match status" value="1"/>
</dbReference>
<dbReference type="GO" id="GO:0006508">
    <property type="term" value="P:proteolysis"/>
    <property type="evidence" value="ECO:0007669"/>
    <property type="project" value="InterPro"/>
</dbReference>
<gene>
    <name evidence="3" type="ORF">E4L96_10545</name>
</gene>